<organism evidence="1 2">
    <name type="scientific">Filobacillus milosensis</name>
    <dbReference type="NCBI Taxonomy" id="94137"/>
    <lineage>
        <taxon>Bacteria</taxon>
        <taxon>Bacillati</taxon>
        <taxon>Bacillota</taxon>
        <taxon>Bacilli</taxon>
        <taxon>Bacillales</taxon>
        <taxon>Bacillaceae</taxon>
        <taxon>Filobacillus</taxon>
    </lineage>
</organism>
<evidence type="ECO:0000313" key="1">
    <source>
        <dbReference type="EMBL" id="TFB21374.1"/>
    </source>
</evidence>
<keyword evidence="2" id="KW-1185">Reference proteome</keyword>
<protein>
    <submittedName>
        <fullName evidence="1">DUF2164 domain-containing protein</fullName>
    </submittedName>
</protein>
<gene>
    <name evidence="1" type="ORF">E3U55_08650</name>
</gene>
<dbReference type="OrthoDB" id="573733at2"/>
<dbReference type="Proteomes" id="UP000297975">
    <property type="component" value="Unassembled WGS sequence"/>
</dbReference>
<reference evidence="1 2" key="1">
    <citation type="submission" date="2019-03" db="EMBL/GenBank/DDBJ databases">
        <authorList>
            <person name="He R.-H."/>
        </authorList>
    </citation>
    <scope>NUCLEOTIDE SEQUENCE [LARGE SCALE GENOMIC DNA]</scope>
    <source>
        <strain evidence="2">SH 714</strain>
    </source>
</reference>
<dbReference type="AlphaFoldDB" id="A0A4Y8IKA2"/>
<sequence length="79" mass="9521">MINLKKEQKQHLIEQIKEYFYNERSEEIGDLAAENFFHFMAEEVGPHFYNKGLHDAKDVFEQKVMNMDEDIRALERNTK</sequence>
<dbReference type="Pfam" id="PF09932">
    <property type="entry name" value="DUF2164"/>
    <property type="match status" value="1"/>
</dbReference>
<dbReference type="InterPro" id="IPR018680">
    <property type="entry name" value="DUF2164"/>
</dbReference>
<accession>A0A4Y8IKA2</accession>
<dbReference type="RefSeq" id="WP_134340039.1">
    <property type="nucleotide sequence ID" value="NZ_SOPW01000008.1"/>
</dbReference>
<dbReference type="EMBL" id="SOPW01000008">
    <property type="protein sequence ID" value="TFB21374.1"/>
    <property type="molecule type" value="Genomic_DNA"/>
</dbReference>
<comment type="caution">
    <text evidence="1">The sequence shown here is derived from an EMBL/GenBank/DDBJ whole genome shotgun (WGS) entry which is preliminary data.</text>
</comment>
<name>A0A4Y8IKA2_9BACI</name>
<evidence type="ECO:0000313" key="2">
    <source>
        <dbReference type="Proteomes" id="UP000297975"/>
    </source>
</evidence>
<proteinExistence type="predicted"/>